<evidence type="ECO:0000256" key="6">
    <source>
        <dbReference type="ARBA" id="ARBA00023136"/>
    </source>
</evidence>
<feature type="transmembrane region" description="Helical" evidence="8">
    <location>
        <begin position="198"/>
        <end position="219"/>
    </location>
</feature>
<dbReference type="PIRSF" id="PIRSF016379">
    <property type="entry name" value="ENT"/>
    <property type="match status" value="1"/>
</dbReference>
<feature type="transmembrane region" description="Helical" evidence="8">
    <location>
        <begin position="173"/>
        <end position="192"/>
    </location>
</feature>
<keyword evidence="4 8" id="KW-0812">Transmembrane</keyword>
<organism evidence="9 10">
    <name type="scientific">Conger conger</name>
    <name type="common">Conger eel</name>
    <name type="synonym">Muraena conger</name>
    <dbReference type="NCBI Taxonomy" id="82655"/>
    <lineage>
        <taxon>Eukaryota</taxon>
        <taxon>Metazoa</taxon>
        <taxon>Chordata</taxon>
        <taxon>Craniata</taxon>
        <taxon>Vertebrata</taxon>
        <taxon>Euteleostomi</taxon>
        <taxon>Actinopterygii</taxon>
        <taxon>Neopterygii</taxon>
        <taxon>Teleostei</taxon>
        <taxon>Anguilliformes</taxon>
        <taxon>Congridae</taxon>
        <taxon>Conger</taxon>
    </lineage>
</organism>
<reference evidence="9" key="1">
    <citation type="journal article" date="2023" name="Science">
        <title>Genome structures resolve the early diversification of teleost fishes.</title>
        <authorList>
            <person name="Parey E."/>
            <person name="Louis A."/>
            <person name="Montfort J."/>
            <person name="Bouchez O."/>
            <person name="Roques C."/>
            <person name="Iampietro C."/>
            <person name="Lluch J."/>
            <person name="Castinel A."/>
            <person name="Donnadieu C."/>
            <person name="Desvignes T."/>
            <person name="Floi Bucao C."/>
            <person name="Jouanno E."/>
            <person name="Wen M."/>
            <person name="Mejri S."/>
            <person name="Dirks R."/>
            <person name="Jansen H."/>
            <person name="Henkel C."/>
            <person name="Chen W.J."/>
            <person name="Zahm M."/>
            <person name="Cabau C."/>
            <person name="Klopp C."/>
            <person name="Thompson A.W."/>
            <person name="Robinson-Rechavi M."/>
            <person name="Braasch I."/>
            <person name="Lecointre G."/>
            <person name="Bobe J."/>
            <person name="Postlethwait J.H."/>
            <person name="Berthelot C."/>
            <person name="Roest Crollius H."/>
            <person name="Guiguen Y."/>
        </authorList>
    </citation>
    <scope>NUCLEOTIDE SEQUENCE</scope>
    <source>
        <strain evidence="9">Concon-B</strain>
    </source>
</reference>
<evidence type="ECO:0000256" key="8">
    <source>
        <dbReference type="SAM" id="Phobius"/>
    </source>
</evidence>
<dbReference type="OrthoDB" id="46396at2759"/>
<feature type="transmembrane region" description="Helical" evidence="8">
    <location>
        <begin position="102"/>
        <end position="125"/>
    </location>
</feature>
<comment type="similarity">
    <text evidence="2">Belongs to the SLC29A/ENT transporter (TC 2.A.57) family.</text>
</comment>
<evidence type="ECO:0008006" key="11">
    <source>
        <dbReference type="Google" id="ProtNLM"/>
    </source>
</evidence>
<evidence type="ECO:0000256" key="3">
    <source>
        <dbReference type="ARBA" id="ARBA00022448"/>
    </source>
</evidence>
<evidence type="ECO:0000313" key="10">
    <source>
        <dbReference type="Proteomes" id="UP001152803"/>
    </source>
</evidence>
<dbReference type="PANTHER" id="PTHR10332:SF9">
    <property type="entry name" value="EQUILIBRATIVE NUCLEOSIDE TRANSPORTER 1"/>
    <property type="match status" value="1"/>
</dbReference>
<evidence type="ECO:0000256" key="7">
    <source>
        <dbReference type="SAM" id="MobiDB-lite"/>
    </source>
</evidence>
<dbReference type="EMBL" id="JAFJMO010000002">
    <property type="protein sequence ID" value="KAJ8285141.1"/>
    <property type="molecule type" value="Genomic_DNA"/>
</dbReference>
<dbReference type="Pfam" id="PF01733">
    <property type="entry name" value="Nucleoside_tran"/>
    <property type="match status" value="1"/>
</dbReference>
<feature type="transmembrane region" description="Helical" evidence="8">
    <location>
        <begin position="131"/>
        <end position="161"/>
    </location>
</feature>
<feature type="transmembrane region" description="Helical" evidence="8">
    <location>
        <begin position="382"/>
        <end position="406"/>
    </location>
</feature>
<accession>A0A9Q1E0H8</accession>
<name>A0A9Q1E0H8_CONCO</name>
<keyword evidence="10" id="KW-1185">Reference proteome</keyword>
<dbReference type="GO" id="GO:0016323">
    <property type="term" value="C:basolateral plasma membrane"/>
    <property type="evidence" value="ECO:0007669"/>
    <property type="project" value="UniProtKB-SubCell"/>
</dbReference>
<dbReference type="InterPro" id="IPR034764">
    <property type="entry name" value="ENT1/ENT2"/>
</dbReference>
<dbReference type="PRINTS" id="PR01130">
    <property type="entry name" value="DERENTRNSPRT"/>
</dbReference>
<dbReference type="Proteomes" id="UP001152803">
    <property type="component" value="Unassembled WGS sequence"/>
</dbReference>
<comment type="subcellular location">
    <subcellularLocation>
        <location evidence="1">Basolateral cell membrane</location>
        <topology evidence="1">Multi-pass membrane protein</topology>
    </subcellularLocation>
</comment>
<dbReference type="PANTHER" id="PTHR10332">
    <property type="entry name" value="EQUILIBRATIVE NUCLEOSIDE TRANSPORTER"/>
    <property type="match status" value="1"/>
</dbReference>
<evidence type="ECO:0000256" key="5">
    <source>
        <dbReference type="ARBA" id="ARBA00022989"/>
    </source>
</evidence>
<feature type="transmembrane region" description="Helical" evidence="8">
    <location>
        <begin position="418"/>
        <end position="440"/>
    </location>
</feature>
<comment type="caution">
    <text evidence="9">The sequence shown here is derived from an EMBL/GenBank/DDBJ whole genome shotgun (WGS) entry which is preliminary data.</text>
</comment>
<gene>
    <name evidence="9" type="ORF">COCON_G00039910</name>
</gene>
<dbReference type="NCBIfam" id="TIGR00939">
    <property type="entry name" value="2a57"/>
    <property type="match status" value="1"/>
</dbReference>
<evidence type="ECO:0000256" key="1">
    <source>
        <dbReference type="ARBA" id="ARBA00004554"/>
    </source>
</evidence>
<feature type="transmembrane region" description="Helical" evidence="8">
    <location>
        <begin position="76"/>
        <end position="95"/>
    </location>
</feature>
<keyword evidence="6 8" id="KW-0472">Membrane</keyword>
<protein>
    <recommendedName>
        <fullName evidence="11">Equilibrative nucleoside transporter 1</fullName>
    </recommendedName>
</protein>
<dbReference type="InterPro" id="IPR002259">
    <property type="entry name" value="Eqnu_transpt"/>
</dbReference>
<feature type="transmembrane region" description="Helical" evidence="8">
    <location>
        <begin position="277"/>
        <end position="295"/>
    </location>
</feature>
<dbReference type="AlphaFoldDB" id="A0A9Q1E0H8"/>
<keyword evidence="3" id="KW-0813">Transport</keyword>
<evidence type="ECO:0000256" key="4">
    <source>
        <dbReference type="ARBA" id="ARBA00022692"/>
    </source>
</evidence>
<feature type="transmembrane region" description="Helical" evidence="8">
    <location>
        <begin position="347"/>
        <end position="370"/>
    </location>
</feature>
<feature type="region of interest" description="Disordered" evidence="7">
    <location>
        <begin position="235"/>
        <end position="262"/>
    </location>
</feature>
<feature type="transmembrane region" description="Helical" evidence="8">
    <location>
        <begin position="12"/>
        <end position="32"/>
    </location>
</feature>
<proteinExistence type="inferred from homology"/>
<feature type="transmembrane region" description="Helical" evidence="8">
    <location>
        <begin position="315"/>
        <end position="335"/>
    </location>
</feature>
<keyword evidence="5 8" id="KW-1133">Transmembrane helix</keyword>
<evidence type="ECO:0000256" key="2">
    <source>
        <dbReference type="ARBA" id="ARBA00007965"/>
    </source>
</evidence>
<sequence length="444" mass="49017">MTATNVPKDKYNAVWLIFFILGLGTLLPWNFFMTATMYFTSRLKDPELEVRLNLTGNGTDRAVGTPSVLEAKFNNVMTLCAMVPLLVFTCLNSVLHHRIPQAVRVMGSLGCILGLFLLTAIFVRVEMTPMTFFIITMIKIIFINSFGAMLQGSLFGMAGLLPTSYTTPIMSGQGLAGTFAAFAMICTLASGSDLQDSAFGYFITACVVILVAIGSYIMLPRMEFYRHFQRSESKPATNEENKVTLLEKGSSSDTKPEPEPIQEGIPAVSFQTVFKKIWLMAVCVSFAFTVTIGMFPAVIVDIKSSATPGSSWEKYFIPVSCFLLFNLLDWSGRSLTAVCLWPGKDSVFLPVLLLVRVVFIPLFMLCNVQPRLYLPVYFTHDAWVIVFMIIFSFSNGYLASLCMCYGPKKVLPHEAETAGAIMAFFLSLGLAQGAGLSFLFRSLV</sequence>
<evidence type="ECO:0000313" key="9">
    <source>
        <dbReference type="EMBL" id="KAJ8285141.1"/>
    </source>
</evidence>
<dbReference type="GO" id="GO:0015213">
    <property type="term" value="F:uridine transmembrane transporter activity"/>
    <property type="evidence" value="ECO:0007669"/>
    <property type="project" value="UniProtKB-ARBA"/>
</dbReference>